<reference evidence="3" key="1">
    <citation type="submission" date="2024-07" db="EMBL/GenBank/DDBJ databases">
        <title>Two chromosome-level genome assemblies of Korean endemic species Abeliophyllum distichum and Forsythia ovata (Oleaceae).</title>
        <authorList>
            <person name="Jang H."/>
        </authorList>
    </citation>
    <scope>NUCLEOTIDE SEQUENCE [LARGE SCALE GENOMIC DNA]</scope>
</reference>
<keyword evidence="3" id="KW-1185">Reference proteome</keyword>
<evidence type="ECO:0000313" key="3">
    <source>
        <dbReference type="Proteomes" id="UP001604277"/>
    </source>
</evidence>
<proteinExistence type="predicted"/>
<protein>
    <submittedName>
        <fullName evidence="2">Uncharacterized protein</fullName>
    </submittedName>
</protein>
<feature type="region of interest" description="Disordered" evidence="1">
    <location>
        <begin position="91"/>
        <end position="114"/>
    </location>
</feature>
<comment type="caution">
    <text evidence="2">The sequence shown here is derived from an EMBL/GenBank/DDBJ whole genome shotgun (WGS) entry which is preliminary data.</text>
</comment>
<name>A0ABD1XDF9_9LAMI</name>
<feature type="compositionally biased region" description="Basic residues" evidence="1">
    <location>
        <begin position="104"/>
        <end position="114"/>
    </location>
</feature>
<gene>
    <name evidence="2" type="ORF">Fot_03329</name>
</gene>
<sequence>MRSRARNLELMEKQMLEMQRQQVAQTAVLNAYLQQRFMPPAPAVYPRYQPRVNKDSYKNEEDEEHYSYASLTQPEAPFRRNEGRYYQEGYANAKPSGGRVNRQTGHHQGTHQRHFPWTRSSYVAEITEAIPNLHVGIHTSNPRLPTREAGSSKAKKPFSGPYSAYHRFYGHRIEDCHDIRALAEQRTQKNDHPSFE</sequence>
<feature type="region of interest" description="Disordered" evidence="1">
    <location>
        <begin position="137"/>
        <end position="157"/>
    </location>
</feature>
<evidence type="ECO:0000313" key="2">
    <source>
        <dbReference type="EMBL" id="KAL2558590.1"/>
    </source>
</evidence>
<organism evidence="2 3">
    <name type="scientific">Forsythia ovata</name>
    <dbReference type="NCBI Taxonomy" id="205694"/>
    <lineage>
        <taxon>Eukaryota</taxon>
        <taxon>Viridiplantae</taxon>
        <taxon>Streptophyta</taxon>
        <taxon>Embryophyta</taxon>
        <taxon>Tracheophyta</taxon>
        <taxon>Spermatophyta</taxon>
        <taxon>Magnoliopsida</taxon>
        <taxon>eudicotyledons</taxon>
        <taxon>Gunneridae</taxon>
        <taxon>Pentapetalae</taxon>
        <taxon>asterids</taxon>
        <taxon>lamiids</taxon>
        <taxon>Lamiales</taxon>
        <taxon>Oleaceae</taxon>
        <taxon>Forsythieae</taxon>
        <taxon>Forsythia</taxon>
    </lineage>
</organism>
<dbReference type="AlphaFoldDB" id="A0ABD1XDF9"/>
<accession>A0ABD1XDF9</accession>
<dbReference type="EMBL" id="JBFOLJ010000001">
    <property type="protein sequence ID" value="KAL2558590.1"/>
    <property type="molecule type" value="Genomic_DNA"/>
</dbReference>
<dbReference type="Proteomes" id="UP001604277">
    <property type="component" value="Unassembled WGS sequence"/>
</dbReference>
<evidence type="ECO:0000256" key="1">
    <source>
        <dbReference type="SAM" id="MobiDB-lite"/>
    </source>
</evidence>